<reference evidence="1" key="1">
    <citation type="submission" date="2017-07" db="EMBL/GenBank/DDBJ databases">
        <title>Taro Niue Genome Assembly and Annotation.</title>
        <authorList>
            <person name="Atibalentja N."/>
            <person name="Keating K."/>
            <person name="Fields C.J."/>
        </authorList>
    </citation>
    <scope>NUCLEOTIDE SEQUENCE</scope>
    <source>
        <strain evidence="1">Niue_2</strain>
        <tissue evidence="1">Leaf</tissue>
    </source>
</reference>
<sequence length="119" mass="12825">MDSNSKQGFYEKLYRAIWRGSMNPSYPFLWFGKEALMAAMAVLRPLPSAHFCPPGQRPAIAVGAGAATATSSSRRKVKPPIAPLTAVTPATSLPKKKILVPIGMGTEEMEAVILVDVLR</sequence>
<organism evidence="1 2">
    <name type="scientific">Colocasia esculenta</name>
    <name type="common">Wild taro</name>
    <name type="synonym">Arum esculentum</name>
    <dbReference type="NCBI Taxonomy" id="4460"/>
    <lineage>
        <taxon>Eukaryota</taxon>
        <taxon>Viridiplantae</taxon>
        <taxon>Streptophyta</taxon>
        <taxon>Embryophyta</taxon>
        <taxon>Tracheophyta</taxon>
        <taxon>Spermatophyta</taxon>
        <taxon>Magnoliopsida</taxon>
        <taxon>Liliopsida</taxon>
        <taxon>Araceae</taxon>
        <taxon>Aroideae</taxon>
        <taxon>Colocasieae</taxon>
        <taxon>Colocasia</taxon>
    </lineage>
</organism>
<keyword evidence="2" id="KW-1185">Reference proteome</keyword>
<dbReference type="AlphaFoldDB" id="A0A843WV13"/>
<accession>A0A843WV13</accession>
<evidence type="ECO:0000313" key="2">
    <source>
        <dbReference type="Proteomes" id="UP000652761"/>
    </source>
</evidence>
<evidence type="ECO:0000313" key="1">
    <source>
        <dbReference type="EMBL" id="MQM06390.1"/>
    </source>
</evidence>
<gene>
    <name evidence="1" type="ORF">Taro_039212</name>
</gene>
<dbReference type="Proteomes" id="UP000652761">
    <property type="component" value="Unassembled WGS sequence"/>
</dbReference>
<name>A0A843WV13_COLES</name>
<comment type="caution">
    <text evidence="1">The sequence shown here is derived from an EMBL/GenBank/DDBJ whole genome shotgun (WGS) entry which is preliminary data.</text>
</comment>
<dbReference type="EMBL" id="NMUH01003614">
    <property type="protein sequence ID" value="MQM06390.1"/>
    <property type="molecule type" value="Genomic_DNA"/>
</dbReference>
<proteinExistence type="predicted"/>
<protein>
    <submittedName>
        <fullName evidence="1">Uncharacterized protein</fullName>
    </submittedName>
</protein>